<organism evidence="15 16">
    <name type="scientific">Aedes albopictus</name>
    <name type="common">Asian tiger mosquito</name>
    <name type="synonym">Stegomyia albopicta</name>
    <dbReference type="NCBI Taxonomy" id="7160"/>
    <lineage>
        <taxon>Eukaryota</taxon>
        <taxon>Metazoa</taxon>
        <taxon>Ecdysozoa</taxon>
        <taxon>Arthropoda</taxon>
        <taxon>Hexapoda</taxon>
        <taxon>Insecta</taxon>
        <taxon>Pterygota</taxon>
        <taxon>Neoptera</taxon>
        <taxon>Endopterygota</taxon>
        <taxon>Diptera</taxon>
        <taxon>Nematocera</taxon>
        <taxon>Culicoidea</taxon>
        <taxon>Culicidae</taxon>
        <taxon>Culicinae</taxon>
        <taxon>Aedini</taxon>
        <taxon>Aedes</taxon>
        <taxon>Stegomyia</taxon>
    </lineage>
</organism>
<accession>A0ABM1ZGT8</accession>
<sequence>MVQPVIVLLLLPVIVYLVQRWRLRRFNRISSELPGPTNYPLIGSGHLLIGKSKEQQFAFLNSITRQYSSPCRGWLGPELFVFIDNPEDLQVVLNSPNCLEKADAYRFIRSLRGLLTSPVSVWKVHRKLLAPCFSPSILSSFMPIFNEKCKVLVECVGKNTELAEYDPYADVSRCTLDMICATFFGTKMNLQNSDGTEFIKIVENCCELINHRIYTVWLHPEWIYQKTKYFQEEKKYFDKFYKILNKILSERKTFRKEKSSENNENVSLKKPLIFIDQVQKLSEEARVFDDVDVLDELSTIIVGGNETSALTLTHAILLFAMHQDVQEKVYNEIVNVLGSSDPSIPVNNEHLSKLSYMEMALKESMRVLPIAAVFGRKCTAPTRISKTTIPDGANLVLGAFNLHRNPKYWGPNADQFDPNNFHPDLVAERHPYSFLPFSGGPRNCIGYKYAFMAMKIMLCYLLRAYRFRSPLRLNQLQLSMNITLKITNRNMMTVERRSN</sequence>
<dbReference type="InterPro" id="IPR050196">
    <property type="entry name" value="Cytochrome_P450_Monoox"/>
</dbReference>
<dbReference type="PANTHER" id="PTHR24291:SF189">
    <property type="entry name" value="CYTOCHROME P450 4C3-RELATED"/>
    <property type="match status" value="1"/>
</dbReference>
<dbReference type="InterPro" id="IPR001128">
    <property type="entry name" value="Cyt_P450"/>
</dbReference>
<reference evidence="16" key="1">
    <citation type="journal article" date="2015" name="Proc. Natl. Acad. Sci. U.S.A.">
        <title>Genome sequence of the Asian Tiger mosquito, Aedes albopictus, reveals insights into its biology, genetics, and evolution.</title>
        <authorList>
            <person name="Chen X.G."/>
            <person name="Jiang X."/>
            <person name="Gu J."/>
            <person name="Xu M."/>
            <person name="Wu Y."/>
            <person name="Deng Y."/>
            <person name="Zhang C."/>
            <person name="Bonizzoni M."/>
            <person name="Dermauw W."/>
            <person name="Vontas J."/>
            <person name="Armbruster P."/>
            <person name="Huang X."/>
            <person name="Yang Y."/>
            <person name="Zhang H."/>
            <person name="He W."/>
            <person name="Peng H."/>
            <person name="Liu Y."/>
            <person name="Wu K."/>
            <person name="Chen J."/>
            <person name="Lirakis M."/>
            <person name="Topalis P."/>
            <person name="Van Leeuwen T."/>
            <person name="Hall A.B."/>
            <person name="Jiang X."/>
            <person name="Thorpe C."/>
            <person name="Mueller R.L."/>
            <person name="Sun C."/>
            <person name="Waterhouse R.M."/>
            <person name="Yan G."/>
            <person name="Tu Z.J."/>
            <person name="Fang X."/>
            <person name="James A.A."/>
        </authorList>
    </citation>
    <scope>NUCLEOTIDE SEQUENCE [LARGE SCALE GENOMIC DNA]</scope>
    <source>
        <strain evidence="16">Foshan</strain>
    </source>
</reference>
<reference evidence="15" key="2">
    <citation type="submission" date="2025-05" db="UniProtKB">
        <authorList>
            <consortium name="EnsemblMetazoa"/>
        </authorList>
    </citation>
    <scope>IDENTIFICATION</scope>
    <source>
        <strain evidence="15">Foshan</strain>
    </source>
</reference>
<dbReference type="InterPro" id="IPR036396">
    <property type="entry name" value="Cyt_P450_sf"/>
</dbReference>
<evidence type="ECO:0000256" key="12">
    <source>
        <dbReference type="ARBA" id="ARBA00023033"/>
    </source>
</evidence>
<evidence type="ECO:0000256" key="11">
    <source>
        <dbReference type="ARBA" id="ARBA00023004"/>
    </source>
</evidence>
<evidence type="ECO:0000256" key="4">
    <source>
        <dbReference type="ARBA" id="ARBA00004406"/>
    </source>
</evidence>
<evidence type="ECO:0000256" key="9">
    <source>
        <dbReference type="ARBA" id="ARBA00022848"/>
    </source>
</evidence>
<dbReference type="PRINTS" id="PR00463">
    <property type="entry name" value="EP450I"/>
</dbReference>
<keyword evidence="6 14" id="KW-0349">Heme</keyword>
<dbReference type="Gene3D" id="1.10.630.10">
    <property type="entry name" value="Cytochrome P450"/>
    <property type="match status" value="1"/>
</dbReference>
<keyword evidence="11 14" id="KW-0408">Iron</keyword>
<evidence type="ECO:0008006" key="17">
    <source>
        <dbReference type="Google" id="ProtNLM"/>
    </source>
</evidence>
<comment type="cofactor">
    <cofactor evidence="1">
        <name>heme</name>
        <dbReference type="ChEBI" id="CHEBI:30413"/>
    </cofactor>
</comment>
<evidence type="ECO:0000256" key="8">
    <source>
        <dbReference type="ARBA" id="ARBA00022824"/>
    </source>
</evidence>
<comment type="subcellular location">
    <subcellularLocation>
        <location evidence="4">Endoplasmic reticulum membrane</location>
        <topology evidence="4">Peripheral membrane protein</topology>
    </subcellularLocation>
    <subcellularLocation>
        <location evidence="3">Microsome membrane</location>
        <topology evidence="3">Peripheral membrane protein</topology>
    </subcellularLocation>
</comment>
<keyword evidence="13" id="KW-0472">Membrane</keyword>
<dbReference type="PRINTS" id="PR00385">
    <property type="entry name" value="P450"/>
</dbReference>
<dbReference type="InterPro" id="IPR002401">
    <property type="entry name" value="Cyt_P450_E_grp-I"/>
</dbReference>
<evidence type="ECO:0000256" key="3">
    <source>
        <dbReference type="ARBA" id="ARBA00004174"/>
    </source>
</evidence>
<dbReference type="SUPFAM" id="SSF48264">
    <property type="entry name" value="Cytochrome P450"/>
    <property type="match status" value="1"/>
</dbReference>
<comment type="similarity">
    <text evidence="5 14">Belongs to the cytochrome P450 family.</text>
</comment>
<evidence type="ECO:0000256" key="14">
    <source>
        <dbReference type="RuleBase" id="RU000461"/>
    </source>
</evidence>
<keyword evidence="7 14" id="KW-0479">Metal-binding</keyword>
<dbReference type="PROSITE" id="PS00086">
    <property type="entry name" value="CYTOCHROME_P450"/>
    <property type="match status" value="1"/>
</dbReference>
<evidence type="ECO:0000256" key="2">
    <source>
        <dbReference type="ARBA" id="ARBA00003690"/>
    </source>
</evidence>
<protein>
    <recommendedName>
        <fullName evidence="17">Cytochrome</fullName>
    </recommendedName>
</protein>
<evidence type="ECO:0000313" key="16">
    <source>
        <dbReference type="Proteomes" id="UP000069940"/>
    </source>
</evidence>
<evidence type="ECO:0000256" key="1">
    <source>
        <dbReference type="ARBA" id="ARBA00001971"/>
    </source>
</evidence>
<evidence type="ECO:0000256" key="7">
    <source>
        <dbReference type="ARBA" id="ARBA00022723"/>
    </source>
</evidence>
<keyword evidence="16" id="KW-1185">Reference proteome</keyword>
<dbReference type="CDD" id="cd11057">
    <property type="entry name" value="CYP313-like"/>
    <property type="match status" value="1"/>
</dbReference>
<name>A0ABM1ZGT8_AEDAL</name>
<evidence type="ECO:0000256" key="5">
    <source>
        <dbReference type="ARBA" id="ARBA00010617"/>
    </source>
</evidence>
<dbReference type="RefSeq" id="XP_062716925.1">
    <property type="nucleotide sequence ID" value="XM_062860941.1"/>
</dbReference>
<keyword evidence="10 14" id="KW-0560">Oxidoreductase</keyword>
<dbReference type="Pfam" id="PF00067">
    <property type="entry name" value="p450"/>
    <property type="match status" value="1"/>
</dbReference>
<evidence type="ECO:0000313" key="15">
    <source>
        <dbReference type="EnsemblMetazoa" id="AALFPA23_018343.P26923"/>
    </source>
</evidence>
<dbReference type="InterPro" id="IPR017972">
    <property type="entry name" value="Cyt_P450_CS"/>
</dbReference>
<keyword evidence="8" id="KW-0256">Endoplasmic reticulum</keyword>
<evidence type="ECO:0000256" key="13">
    <source>
        <dbReference type="ARBA" id="ARBA00023136"/>
    </source>
</evidence>
<evidence type="ECO:0000256" key="6">
    <source>
        <dbReference type="ARBA" id="ARBA00022617"/>
    </source>
</evidence>
<keyword evidence="12 14" id="KW-0503">Monooxygenase</keyword>
<dbReference type="PANTHER" id="PTHR24291">
    <property type="entry name" value="CYTOCHROME P450 FAMILY 4"/>
    <property type="match status" value="1"/>
</dbReference>
<comment type="function">
    <text evidence="2">May be involved in the metabolism of insect hormones and in the breakdown of synthetic insecticides.</text>
</comment>
<dbReference type="Proteomes" id="UP000069940">
    <property type="component" value="Unassembled WGS sequence"/>
</dbReference>
<evidence type="ECO:0000256" key="10">
    <source>
        <dbReference type="ARBA" id="ARBA00023002"/>
    </source>
</evidence>
<proteinExistence type="inferred from homology"/>
<dbReference type="GeneID" id="115268656"/>
<keyword evidence="9" id="KW-0492">Microsome</keyword>
<dbReference type="EnsemblMetazoa" id="AALFPA23_018343.R26923">
    <property type="protein sequence ID" value="AALFPA23_018343.P26923"/>
    <property type="gene ID" value="AALFPA23_018343"/>
</dbReference>